<dbReference type="OrthoDB" id="2329794at2"/>
<proteinExistence type="inferred from homology"/>
<name>W6TAM4_9LACO</name>
<dbReference type="Gene3D" id="2.60.40.10">
    <property type="entry name" value="Immunoglobulins"/>
    <property type="match status" value="7"/>
</dbReference>
<keyword evidence="3" id="KW-0134">Cell wall</keyword>
<feature type="domain" description="SpaA-like prealbumin fold" evidence="9">
    <location>
        <begin position="519"/>
        <end position="600"/>
    </location>
</feature>
<dbReference type="PANTHER" id="PTHR36108:SF13">
    <property type="entry name" value="COLOSSIN-B-RELATED"/>
    <property type="match status" value="1"/>
</dbReference>
<keyword evidence="4" id="KW-0964">Secreted</keyword>
<dbReference type="InterPro" id="IPR041171">
    <property type="entry name" value="SDR_Ig"/>
</dbReference>
<evidence type="ECO:0000256" key="6">
    <source>
        <dbReference type="ARBA" id="ARBA00023088"/>
    </source>
</evidence>
<reference evidence="11 12" key="1">
    <citation type="journal article" date="2014" name="Genome Announc.">
        <title>Genome Sequence of Lactobacillus fabifermentans Strain T30PCM01, Isolated from Fermenting Grape Marc.</title>
        <authorList>
            <person name="Treu L."/>
            <person name="Vendramin V."/>
            <person name="Bovo B."/>
            <person name="Giacomini A."/>
            <person name="Corich V."/>
            <person name="Campanaro S."/>
        </authorList>
    </citation>
    <scope>NUCLEOTIDE SEQUENCE [LARGE SCALE GENOMIC DNA]</scope>
    <source>
        <strain evidence="11 12">T30PCM01</strain>
    </source>
</reference>
<feature type="domain" description="SpaA-like prealbumin fold" evidence="9">
    <location>
        <begin position="704"/>
        <end position="788"/>
    </location>
</feature>
<feature type="domain" description="SpaA-like prealbumin fold" evidence="9">
    <location>
        <begin position="796"/>
        <end position="879"/>
    </location>
</feature>
<keyword evidence="6" id="KW-0572">Peptidoglycan-anchor</keyword>
<organism evidence="11 12">
    <name type="scientific">Lactiplantibacillus fabifermentans T30PCM01</name>
    <dbReference type="NCBI Taxonomy" id="1400520"/>
    <lineage>
        <taxon>Bacteria</taxon>
        <taxon>Bacillati</taxon>
        <taxon>Bacillota</taxon>
        <taxon>Bacilli</taxon>
        <taxon>Lactobacillales</taxon>
        <taxon>Lactobacillaceae</taxon>
        <taxon>Lactiplantibacillus</taxon>
    </lineage>
</organism>
<dbReference type="HOGENOM" id="CLU_278589_0_0_9"/>
<comment type="caution">
    <text evidence="11">The sequence shown here is derived from an EMBL/GenBank/DDBJ whole genome shotgun (WGS) entry which is preliminary data.</text>
</comment>
<protein>
    <submittedName>
        <fullName evidence="11">Cell surface protein</fullName>
    </submittedName>
</protein>
<feature type="chain" id="PRO_5004881233" evidence="8">
    <location>
        <begin position="30"/>
        <end position="1134"/>
    </location>
</feature>
<evidence type="ECO:0000256" key="1">
    <source>
        <dbReference type="ARBA" id="ARBA00004168"/>
    </source>
</evidence>
<dbReference type="STRING" id="1400520.LFAB_00915"/>
<evidence type="ECO:0000256" key="7">
    <source>
        <dbReference type="SAM" id="MobiDB-lite"/>
    </source>
</evidence>
<dbReference type="AlphaFoldDB" id="W6TAM4"/>
<evidence type="ECO:0000313" key="11">
    <source>
        <dbReference type="EMBL" id="ETY75609.1"/>
    </source>
</evidence>
<dbReference type="InterPro" id="IPR041033">
    <property type="entry name" value="SpaA_PFL_dom_1"/>
</dbReference>
<feature type="domain" description="SpaA-like prealbumin fold" evidence="9">
    <location>
        <begin position="612"/>
        <end position="691"/>
    </location>
</feature>
<dbReference type="Proteomes" id="UP000019247">
    <property type="component" value="Unassembled WGS sequence"/>
</dbReference>
<evidence type="ECO:0000256" key="3">
    <source>
        <dbReference type="ARBA" id="ARBA00022512"/>
    </source>
</evidence>
<dbReference type="eggNOG" id="COG4932">
    <property type="taxonomic scope" value="Bacteria"/>
</dbReference>
<keyword evidence="5 8" id="KW-0732">Signal</keyword>
<dbReference type="SUPFAM" id="SSF49478">
    <property type="entry name" value="Cna protein B-type domain"/>
    <property type="match status" value="7"/>
</dbReference>
<dbReference type="Pfam" id="PF17961">
    <property type="entry name" value="Big_8"/>
    <property type="match status" value="1"/>
</dbReference>
<feature type="domain" description="SpaA-like prealbumin fold" evidence="9">
    <location>
        <begin position="1072"/>
        <end position="1130"/>
    </location>
</feature>
<dbReference type="GO" id="GO:0007155">
    <property type="term" value="P:cell adhesion"/>
    <property type="evidence" value="ECO:0007669"/>
    <property type="project" value="InterPro"/>
</dbReference>
<evidence type="ECO:0000256" key="2">
    <source>
        <dbReference type="ARBA" id="ARBA00007257"/>
    </source>
</evidence>
<feature type="signal peptide" evidence="8">
    <location>
        <begin position="1"/>
        <end position="29"/>
    </location>
</feature>
<dbReference type="RefSeq" id="WP_051502019.1">
    <property type="nucleotide sequence ID" value="NZ_KK036458.1"/>
</dbReference>
<evidence type="ECO:0000256" key="5">
    <source>
        <dbReference type="ARBA" id="ARBA00022729"/>
    </source>
</evidence>
<accession>W6TAM4</accession>
<gene>
    <name evidence="11" type="ORF">LFAB_00915</name>
</gene>
<dbReference type="PANTHER" id="PTHR36108">
    <property type="entry name" value="COLOSSIN-B-RELATED"/>
    <property type="match status" value="1"/>
</dbReference>
<dbReference type="PATRIC" id="fig|1400520.3.peg.177"/>
<evidence type="ECO:0000313" key="12">
    <source>
        <dbReference type="Proteomes" id="UP000019247"/>
    </source>
</evidence>
<dbReference type="InterPro" id="IPR008966">
    <property type="entry name" value="Adhesion_dom_sf"/>
</dbReference>
<feature type="domain" description="SpaA-like prealbumin fold" evidence="9">
    <location>
        <begin position="888"/>
        <end position="970"/>
    </location>
</feature>
<evidence type="ECO:0000259" key="9">
    <source>
        <dbReference type="Pfam" id="PF17802"/>
    </source>
</evidence>
<dbReference type="InterPro" id="IPR011252">
    <property type="entry name" value="Fibrogen-bd_dom1"/>
</dbReference>
<feature type="domain" description="SDR-like Ig" evidence="10">
    <location>
        <begin position="254"/>
        <end position="336"/>
    </location>
</feature>
<dbReference type="Gene3D" id="2.60.40.1280">
    <property type="match status" value="1"/>
</dbReference>
<feature type="domain" description="SpaA-like prealbumin fold" evidence="9">
    <location>
        <begin position="980"/>
        <end position="1059"/>
    </location>
</feature>
<evidence type="ECO:0000256" key="8">
    <source>
        <dbReference type="SAM" id="SignalP"/>
    </source>
</evidence>
<dbReference type="SUPFAM" id="SSF49401">
    <property type="entry name" value="Bacterial adhesins"/>
    <property type="match status" value="1"/>
</dbReference>
<dbReference type="InterPro" id="IPR013783">
    <property type="entry name" value="Ig-like_fold"/>
</dbReference>
<evidence type="ECO:0000259" key="10">
    <source>
        <dbReference type="Pfam" id="PF17961"/>
    </source>
</evidence>
<feature type="region of interest" description="Disordered" evidence="7">
    <location>
        <begin position="122"/>
        <end position="156"/>
    </location>
</feature>
<dbReference type="Pfam" id="PF17802">
    <property type="entry name" value="SpaA"/>
    <property type="match status" value="7"/>
</dbReference>
<evidence type="ECO:0000256" key="4">
    <source>
        <dbReference type="ARBA" id="ARBA00022525"/>
    </source>
</evidence>
<dbReference type="EMBL" id="AWWK01000005">
    <property type="protein sequence ID" value="ETY75609.1"/>
    <property type="molecule type" value="Genomic_DNA"/>
</dbReference>
<comment type="subcellular location">
    <subcellularLocation>
        <location evidence="1">Secreted</location>
        <location evidence="1">Cell wall</location>
        <topology evidence="1">Peptidoglycan-anchor</topology>
    </subcellularLocation>
</comment>
<comment type="similarity">
    <text evidence="2">Belongs to the serine-aspartate repeat-containing protein (SDr) family.</text>
</comment>
<sequence>MQIKQIKAFLAGTATLLTLLAANMTKVQADDGSTTATTKADAATMTSTSAAKAASQVTLRSGNQSAATSASTSAVSVSSGAATSSSSAVATSASSTSSSATASASSSAIASSSTATSVSSASAVSSSATDTTVQPTATSSTETTDSATRQSASQVQAQAKSANAVAANKQSQTTMYDATVTSQKGSSTVTPVTATQTRTLMRSMSFAKMQALATAAAKALAVSGVDANDATVTDNAGNVYSASDALSSFSSYVATYHWTIPDAALVTAGDSATVTLPSNVVFTEKTENIAVVTKDGDIVGYFSAAAGTQSGTLTFNDYYADNTMVQRGGQLTFNVRGSDTTAGDADAIVNKSGWQTIYNGQPVFAWDVVANMKNADWKNVTVVDNLGQYQTHFGSMDIQLGSYVNGSFVKTNTLGTFNFETNTFTYAAGVSAPQVTVNLNGNELSLHFDELTAAVEFAYYVSIDQESNIYTNSASATYTPADGTPNPNTGVIDPATTTVNAQITYGGSGTAGGTDIYQLVVTKTDAQTQRVLANATYELRDADGTVLQTNLTTNTSGQFIVGNLVAGTYLLVETAAPAGYELDETAHTIVISAANATNKLITANVTDTAKTGKVTVTKTDVATNQVLSGATFTLTNASGTVVASGVTDANGQVQFTGLAQGTYTLRETQAPSGYQLSNATQTVVIGETGTYDGQYSFTNTAKTGTITVNKADAATRQALRGATFTLTTSDGTVVATATTDATGQATFKQVAQGNYTLTEMQAPAGYLISGQPIEINIGETGTYQATYTVTNVAKVGQITITKTDRATQQALSGATFTLTNAAGQVVATKTTTDNGQVSFDNVAQGTYTLTETKAPTGYQIDQATQMVTIGENTTYAATLTFTDTLKTGQIQVLKTDTKTHQALAGATFTLTNAVGEVVATKVTSTNGQVVFEDIAQGTYTLTETVAPAGYLRDSVTQMVTIGETGTYAAQLTFTDTAKTGQIIVNKVDAANQQGLAGATFTLTTPTGQVVATATTNAQGTAIFNDVAQGAYQVTETNAPAGYQLDSQRQTVTIGETSTYLANLTFSDHAKTGTITVTKTDRATKHVLTGATFTLTDATGNVIATATTTASGTVTFNDLAQGVYTLTETSARVIC</sequence>